<dbReference type="AlphaFoldDB" id="A0A7S1TU82"/>
<feature type="domain" description="JmjC" evidence="2">
    <location>
        <begin position="286"/>
        <end position="451"/>
    </location>
</feature>
<dbReference type="SMART" id="SM00558">
    <property type="entry name" value="JmjC"/>
    <property type="match status" value="1"/>
</dbReference>
<dbReference type="SUPFAM" id="SSF51197">
    <property type="entry name" value="Clavaminate synthase-like"/>
    <property type="match status" value="1"/>
</dbReference>
<dbReference type="InterPro" id="IPR036047">
    <property type="entry name" value="F-box-like_dom_sf"/>
</dbReference>
<dbReference type="InterPro" id="IPR041667">
    <property type="entry name" value="Cupin_8"/>
</dbReference>
<dbReference type="EMBL" id="HBGJ01008943">
    <property type="protein sequence ID" value="CAD9247306.1"/>
    <property type="molecule type" value="Transcribed_RNA"/>
</dbReference>
<evidence type="ECO:0000256" key="1">
    <source>
        <dbReference type="SAM" id="MobiDB-lite"/>
    </source>
</evidence>
<evidence type="ECO:0000313" key="3">
    <source>
        <dbReference type="EMBL" id="CAD9247306.1"/>
    </source>
</evidence>
<dbReference type="PANTHER" id="PTHR12480:SF21">
    <property type="entry name" value="JMJC DOMAIN-CONTAINING PROTEIN 8"/>
    <property type="match status" value="1"/>
</dbReference>
<protein>
    <recommendedName>
        <fullName evidence="2">JmjC domain-containing protein</fullName>
    </recommendedName>
</protein>
<dbReference type="Pfam" id="PF13621">
    <property type="entry name" value="Cupin_8"/>
    <property type="match status" value="1"/>
</dbReference>
<dbReference type="Gene3D" id="1.20.1280.50">
    <property type="match status" value="1"/>
</dbReference>
<dbReference type="SUPFAM" id="SSF81383">
    <property type="entry name" value="F-box domain"/>
    <property type="match status" value="1"/>
</dbReference>
<accession>A0A7S1TU82</accession>
<dbReference type="Gene3D" id="2.60.120.650">
    <property type="entry name" value="Cupin"/>
    <property type="match status" value="1"/>
</dbReference>
<proteinExistence type="predicted"/>
<name>A0A7S1TU82_9STRA</name>
<dbReference type="InterPro" id="IPR003347">
    <property type="entry name" value="JmjC_dom"/>
</dbReference>
<dbReference type="GO" id="GO:0000987">
    <property type="term" value="F:cis-regulatory region sequence-specific DNA binding"/>
    <property type="evidence" value="ECO:0007669"/>
    <property type="project" value="TreeGrafter"/>
</dbReference>
<reference evidence="3" key="1">
    <citation type="submission" date="2021-01" db="EMBL/GenBank/DDBJ databases">
        <authorList>
            <person name="Corre E."/>
            <person name="Pelletier E."/>
            <person name="Niang G."/>
            <person name="Scheremetjew M."/>
            <person name="Finn R."/>
            <person name="Kale V."/>
            <person name="Holt S."/>
            <person name="Cochrane G."/>
            <person name="Meng A."/>
            <person name="Brown T."/>
            <person name="Cohen L."/>
        </authorList>
    </citation>
    <scope>NUCLEOTIDE SEQUENCE</scope>
    <source>
        <strain evidence="3">CCMP2877</strain>
    </source>
</reference>
<evidence type="ECO:0000259" key="2">
    <source>
        <dbReference type="PROSITE" id="PS51184"/>
    </source>
</evidence>
<gene>
    <name evidence="3" type="ORF">PPAR1163_LOCUS5658</name>
</gene>
<dbReference type="InterPro" id="IPR050910">
    <property type="entry name" value="JMJD6_ArgDemeth/LysHydrox"/>
</dbReference>
<sequence>MEGPSRKRQRLQAALLARQQATAVARLRRPHPYGVRPAGNLLLLEDAERRRRLRAQAAGLGRFAVLTSFADDSMKAEPLLEVLGYLTGAELARAALSGRTLSAFANAPELWRDACLRRGGDIRYAYSWRDTYAHAAGGAAKPHAPLDLRVYHNALHRAWCCGNFELRPEWLVADDVPKADAADLSVDAFIEKYERPNMPVVLRGCLRGWAARDRWARDAYLIEACGDAKLRATSPAAPMAVRFTAAEYLAYCKAPPQEEAPLYLFERDFLKLCPKLKDDFCVPKYFDPEAETEGRKRPTDLFRLYGAERRPDYRWLIAGPKASGSVFHIDPNSTNAWNAAVRGRKRWILYPPGCEPPPGVMPSADGADVTLPLGLGEWFLSFWAHHELRRQDPEPSRRPLEVTCEEGETIFVPAGWWHLVLNLDDVCVAITQNYVSASNLKLVVDFLKYKEDQISGVRDRLQDGEEGDVAAAVGGTSAAVQPEQMHRELVEAMERDYPEVFQAECGEQPAAEAPCQSPNPKPKAKWSDLQKQNDSGFSFGFSL</sequence>
<dbReference type="PROSITE" id="PS51184">
    <property type="entry name" value="JMJC"/>
    <property type="match status" value="1"/>
</dbReference>
<feature type="region of interest" description="Disordered" evidence="1">
    <location>
        <begin position="508"/>
        <end position="543"/>
    </location>
</feature>
<dbReference type="PANTHER" id="PTHR12480">
    <property type="entry name" value="ARGININE DEMETHYLASE AND LYSYL-HYDROXYLASE JMJD"/>
    <property type="match status" value="1"/>
</dbReference>
<dbReference type="GO" id="GO:0005634">
    <property type="term" value="C:nucleus"/>
    <property type="evidence" value="ECO:0007669"/>
    <property type="project" value="TreeGrafter"/>
</dbReference>
<organism evidence="3">
    <name type="scientific">Phaeomonas parva</name>
    <dbReference type="NCBI Taxonomy" id="124430"/>
    <lineage>
        <taxon>Eukaryota</taxon>
        <taxon>Sar</taxon>
        <taxon>Stramenopiles</taxon>
        <taxon>Ochrophyta</taxon>
        <taxon>Pinguiophyceae</taxon>
        <taxon>Pinguiochrysidales</taxon>
        <taxon>Pinguiochrysidaceae</taxon>
        <taxon>Phaeomonas</taxon>
    </lineage>
</organism>